<name>A0A0C2W740_9BACL</name>
<keyword evidence="3" id="KW-1133">Transmembrane helix</keyword>
<protein>
    <submittedName>
        <fullName evidence="4">CDP-alcohol phosphatidyltransferase</fullName>
    </submittedName>
</protein>
<dbReference type="GO" id="GO:0008654">
    <property type="term" value="P:phospholipid biosynthetic process"/>
    <property type="evidence" value="ECO:0007669"/>
    <property type="project" value="InterPro"/>
</dbReference>
<keyword evidence="3" id="KW-0812">Transmembrane</keyword>
<dbReference type="Pfam" id="PF01066">
    <property type="entry name" value="CDP-OH_P_transf"/>
    <property type="match status" value="1"/>
</dbReference>
<dbReference type="GO" id="GO:0016780">
    <property type="term" value="F:phosphotransferase activity, for other substituted phosphate groups"/>
    <property type="evidence" value="ECO:0007669"/>
    <property type="project" value="InterPro"/>
</dbReference>
<proteinExistence type="inferred from homology"/>
<dbReference type="Proteomes" id="UP000031950">
    <property type="component" value="Unassembled WGS sequence"/>
</dbReference>
<dbReference type="PATRIC" id="fig|135826.4.peg.657"/>
<organism evidence="4 5">
    <name type="scientific">Jeotgalibacillus alimentarius</name>
    <dbReference type="NCBI Taxonomy" id="135826"/>
    <lineage>
        <taxon>Bacteria</taxon>
        <taxon>Bacillati</taxon>
        <taxon>Bacillota</taxon>
        <taxon>Bacilli</taxon>
        <taxon>Bacillales</taxon>
        <taxon>Caryophanaceae</taxon>
        <taxon>Jeotgalibacillus</taxon>
    </lineage>
</organism>
<dbReference type="Gene3D" id="1.20.120.1760">
    <property type="match status" value="1"/>
</dbReference>
<evidence type="ECO:0000256" key="1">
    <source>
        <dbReference type="ARBA" id="ARBA00022679"/>
    </source>
</evidence>
<feature type="transmembrane region" description="Helical" evidence="3">
    <location>
        <begin position="113"/>
        <end position="135"/>
    </location>
</feature>
<dbReference type="EMBL" id="JXRQ01000012">
    <property type="protein sequence ID" value="KIL52401.1"/>
    <property type="molecule type" value="Genomic_DNA"/>
</dbReference>
<gene>
    <name evidence="4" type="ORF">KP77_06610</name>
</gene>
<keyword evidence="3" id="KW-0472">Membrane</keyword>
<accession>A0A0C2W740</accession>
<evidence type="ECO:0000256" key="3">
    <source>
        <dbReference type="SAM" id="Phobius"/>
    </source>
</evidence>
<dbReference type="PROSITE" id="PS00379">
    <property type="entry name" value="CDP_ALCOHOL_P_TRANSF"/>
    <property type="match status" value="1"/>
</dbReference>
<evidence type="ECO:0000313" key="5">
    <source>
        <dbReference type="Proteomes" id="UP000031950"/>
    </source>
</evidence>
<dbReference type="STRING" id="135826.KP77_06610"/>
<keyword evidence="5" id="KW-1185">Reference proteome</keyword>
<evidence type="ECO:0000313" key="4">
    <source>
        <dbReference type="EMBL" id="KIL52401.1"/>
    </source>
</evidence>
<keyword evidence="1 2" id="KW-0808">Transferase</keyword>
<dbReference type="InterPro" id="IPR000462">
    <property type="entry name" value="CDP-OH_P_trans"/>
</dbReference>
<sequence>MLTLLDTYGRKYAEPVIRKTADRFLTFGWTANQVTIGAFIIGSASGIIYYLGFPILAVIVLWLSGFLDAVDGSMARATKTSPFGTVMDVTFDRIVEISVILGVAFLYPDIMWAALLLMASIVISMTIFLTVGNVSENNGVKSFRYQAGLAERTEGFLFLSVMMLAPSIVLWTTLTFFAVEIFTAGQRFMEAKRLLG</sequence>
<comment type="similarity">
    <text evidence="2">Belongs to the CDP-alcohol phosphatidyltransferase class-I family.</text>
</comment>
<feature type="transmembrane region" description="Helical" evidence="3">
    <location>
        <begin position="47"/>
        <end position="70"/>
    </location>
</feature>
<comment type="caution">
    <text evidence="4">The sequence shown here is derived from an EMBL/GenBank/DDBJ whole genome shotgun (WGS) entry which is preliminary data.</text>
</comment>
<feature type="transmembrane region" description="Helical" evidence="3">
    <location>
        <begin position="156"/>
        <end position="179"/>
    </location>
</feature>
<dbReference type="AlphaFoldDB" id="A0A0C2W740"/>
<evidence type="ECO:0000256" key="2">
    <source>
        <dbReference type="RuleBase" id="RU003750"/>
    </source>
</evidence>
<reference evidence="4 5" key="1">
    <citation type="submission" date="2015-01" db="EMBL/GenBank/DDBJ databases">
        <title>Genome sequence of Jeotgalibacillus alimentarius.</title>
        <authorList>
            <person name="Goh K.M."/>
            <person name="Chan K.-G."/>
            <person name="Yaakop A.S."/>
            <person name="Ee R."/>
            <person name="Gan H.M."/>
            <person name="Chan C.S."/>
        </authorList>
    </citation>
    <scope>NUCLEOTIDE SEQUENCE [LARGE SCALE GENOMIC DNA]</scope>
    <source>
        <strain evidence="4 5">YKJ-13</strain>
    </source>
</reference>
<dbReference type="InterPro" id="IPR048254">
    <property type="entry name" value="CDP_ALCOHOL_P_TRANSF_CS"/>
</dbReference>
<dbReference type="GO" id="GO:0016020">
    <property type="term" value="C:membrane"/>
    <property type="evidence" value="ECO:0007669"/>
    <property type="project" value="InterPro"/>
</dbReference>
<dbReference type="InterPro" id="IPR043130">
    <property type="entry name" value="CDP-OH_PTrfase_TM_dom"/>
</dbReference>